<name>A0A5M9MI25_9EURO</name>
<evidence type="ECO:0000313" key="3">
    <source>
        <dbReference type="EMBL" id="KAA8646618.1"/>
    </source>
</evidence>
<protein>
    <recommendedName>
        <fullName evidence="2">WSC domain-containing protein</fullName>
    </recommendedName>
</protein>
<dbReference type="GeneID" id="54330753"/>
<feature type="domain" description="WSC" evidence="2">
    <location>
        <begin position="214"/>
        <end position="309"/>
    </location>
</feature>
<dbReference type="Pfam" id="PF09118">
    <property type="entry name" value="GO-like_E_set"/>
    <property type="match status" value="1"/>
</dbReference>
<dbReference type="InterPro" id="IPR037293">
    <property type="entry name" value="Gal_Oxidase_central_sf"/>
</dbReference>
<evidence type="ECO:0000256" key="1">
    <source>
        <dbReference type="ARBA" id="ARBA00022729"/>
    </source>
</evidence>
<feature type="domain" description="WSC" evidence="2">
    <location>
        <begin position="1"/>
        <end position="70"/>
    </location>
</feature>
<dbReference type="AlphaFoldDB" id="A0A5M9MI25"/>
<dbReference type="InterPro" id="IPR013783">
    <property type="entry name" value="Ig-like_fold"/>
</dbReference>
<dbReference type="Gene3D" id="2.130.10.80">
    <property type="entry name" value="Galactose oxidase/kelch, beta-propeller"/>
    <property type="match status" value="1"/>
</dbReference>
<dbReference type="PANTHER" id="PTHR32208">
    <property type="entry name" value="SECRETED PROTEIN-RELATED"/>
    <property type="match status" value="1"/>
</dbReference>
<dbReference type="VEuPathDB" id="FungiDB:EYZ11_012005"/>
<reference evidence="3 4" key="1">
    <citation type="submission" date="2019-08" db="EMBL/GenBank/DDBJ databases">
        <title>The genome sequence of a newly discovered highly antifungal drug resistant Aspergillus species, Aspergillus tanneri NIH 1004.</title>
        <authorList>
            <person name="Mounaud S."/>
            <person name="Singh I."/>
            <person name="Joardar V."/>
            <person name="Pakala S."/>
            <person name="Pakala S."/>
            <person name="Venepally P."/>
            <person name="Chung J.K."/>
            <person name="Losada L."/>
            <person name="Nierman W.C."/>
        </authorList>
    </citation>
    <scope>NUCLEOTIDE SEQUENCE [LARGE SCALE GENOMIC DNA]</scope>
    <source>
        <strain evidence="3 4">NIH1004</strain>
    </source>
</reference>
<dbReference type="InterPro" id="IPR010255">
    <property type="entry name" value="Haem_peroxidase_sf"/>
</dbReference>
<evidence type="ECO:0000313" key="4">
    <source>
        <dbReference type="Proteomes" id="UP000324241"/>
    </source>
</evidence>
<dbReference type="InterPro" id="IPR015202">
    <property type="entry name" value="GO-like_E_set"/>
</dbReference>
<dbReference type="SUPFAM" id="SSF81296">
    <property type="entry name" value="E set domains"/>
    <property type="match status" value="1"/>
</dbReference>
<dbReference type="InterPro" id="IPR009880">
    <property type="entry name" value="Glyoxal_oxidase_N"/>
</dbReference>
<gene>
    <name evidence="3" type="ORF">ATNIH1004_008051</name>
</gene>
<dbReference type="Pfam" id="PF07250">
    <property type="entry name" value="Glyoxal_oxid_N"/>
    <property type="match status" value="1"/>
</dbReference>
<comment type="caution">
    <text evidence="3">The sequence shown here is derived from an EMBL/GenBank/DDBJ whole genome shotgun (WGS) entry which is preliminary data.</text>
</comment>
<proteinExistence type="predicted"/>
<organism evidence="3 4">
    <name type="scientific">Aspergillus tanneri</name>
    <dbReference type="NCBI Taxonomy" id="1220188"/>
    <lineage>
        <taxon>Eukaryota</taxon>
        <taxon>Fungi</taxon>
        <taxon>Dikarya</taxon>
        <taxon>Ascomycota</taxon>
        <taxon>Pezizomycotina</taxon>
        <taxon>Eurotiomycetes</taxon>
        <taxon>Eurotiomycetidae</taxon>
        <taxon>Eurotiales</taxon>
        <taxon>Aspergillaceae</taxon>
        <taxon>Aspergillus</taxon>
        <taxon>Aspergillus subgen. Circumdati</taxon>
    </lineage>
</organism>
<dbReference type="Pfam" id="PF01822">
    <property type="entry name" value="WSC"/>
    <property type="match status" value="3"/>
</dbReference>
<dbReference type="OrthoDB" id="5985073at2759"/>
<dbReference type="SMART" id="SM00321">
    <property type="entry name" value="WSC"/>
    <property type="match status" value="3"/>
</dbReference>
<dbReference type="GO" id="GO:0006979">
    <property type="term" value="P:response to oxidative stress"/>
    <property type="evidence" value="ECO:0007669"/>
    <property type="project" value="InterPro"/>
</dbReference>
<dbReference type="Gene3D" id="2.60.40.10">
    <property type="entry name" value="Immunoglobulins"/>
    <property type="match status" value="1"/>
</dbReference>
<evidence type="ECO:0000259" key="2">
    <source>
        <dbReference type="PROSITE" id="PS51212"/>
    </source>
</evidence>
<dbReference type="RefSeq" id="XP_033425979.1">
    <property type="nucleotide sequence ID" value="XM_033572664.1"/>
</dbReference>
<dbReference type="InterPro" id="IPR014756">
    <property type="entry name" value="Ig_E-set"/>
</dbReference>
<feature type="domain" description="WSC" evidence="2">
    <location>
        <begin position="103"/>
        <end position="196"/>
    </location>
</feature>
<sequence>MTVENCEAGCLSAGYPLAGVEYSGQCFCDTALQNGGGPASDGNAHCTMTCNGNPQETCGGPDRLNIYRYTVTLSTAASVTIPVTTLPASTTTSVPVVTALPTGWTYAGCYEDNLNGRVMMNMQPENKAMTVESCVATCTRLNYTVAGMEYASQCFCDQYVRNGASLRPSSECNMACAGNMREMCGGPDRLSVYYQGNFTVLPVPTPQTTDLPGSWQYVGCLPDNVDNARTFPYQIVYKHNNSATTCLSRCAAFGFGAAGMEFGEECYCGDASNANGLQLLPESECTMPCPGNLRAICGAGARITYYRWTGTPLQQWSHPVGSAAGRYEFLIGGVVVPLMTTLNINGKVTFLEKFGTGAPNTTGAYEFDPAFDRNFSLAWRPMHVKSDIFLFRWPGFAGQEWALVSYWDDHDQWGSVLVVGGENGSNGPPVPTLEILPRAGPVLYMDWLNRTDPNNLYPFMTPLPGGGIFVAYYNEARILNENTFTTIKTLPNIPGAVNNDAGGRTYPLEGTMVLLPQSAPYVDPLTVLICGGSTPLVVTRSITVSQCNRKPPIPSGPWNACYWIALKRVLTCMTALPDGTYLILNGAHKGVAGFGLAKDPNVNAVLYDPSKPVNQRMSVMANTTIARMYHSEAILLPDGRVLVSGSDPQDADYPEEYRVEVFLPPYFLSGMPRPSFTITERDWVYGQNYQITIASGNVSRISLLGMVSSTHGNSFGQRTIFPAYSCIGSTWYDHCASGCAYQSPGWFQLFVIDQGMPSISQFVRIGGDPGHLGAGPHFLVFLTILLCAGYVASKVAPSWPASIDELEDIMFLQRGYQARAFSAGVTPCSFSQQGPSRIASAEWLRTAFHDMATGSIYTGIGGLDASLVFELGGDGEKTSVLASILP</sequence>
<keyword evidence="1" id="KW-0732">Signal</keyword>
<dbReference type="SUPFAM" id="SSF48113">
    <property type="entry name" value="Heme-dependent peroxidases"/>
    <property type="match status" value="1"/>
</dbReference>
<dbReference type="PANTHER" id="PTHR32208:SF105">
    <property type="entry name" value="COPPER RADICAL OXIDASE"/>
    <property type="match status" value="1"/>
</dbReference>
<dbReference type="SUPFAM" id="SSF50965">
    <property type="entry name" value="Galactose oxidase, central domain"/>
    <property type="match status" value="1"/>
</dbReference>
<accession>A0A5M9MI25</accession>
<dbReference type="InterPro" id="IPR002889">
    <property type="entry name" value="WSC_carb-bd"/>
</dbReference>
<dbReference type="EMBL" id="QUQM01000007">
    <property type="protein sequence ID" value="KAA8646618.1"/>
    <property type="molecule type" value="Genomic_DNA"/>
</dbReference>
<dbReference type="GO" id="GO:0020037">
    <property type="term" value="F:heme binding"/>
    <property type="evidence" value="ECO:0007669"/>
    <property type="project" value="InterPro"/>
</dbReference>
<dbReference type="Proteomes" id="UP000324241">
    <property type="component" value="Unassembled WGS sequence"/>
</dbReference>
<dbReference type="PROSITE" id="PS51212">
    <property type="entry name" value="WSC"/>
    <property type="match status" value="3"/>
</dbReference>
<dbReference type="VEuPathDB" id="FungiDB:EYZ11_012008"/>
<dbReference type="GO" id="GO:0004601">
    <property type="term" value="F:peroxidase activity"/>
    <property type="evidence" value="ECO:0007669"/>
    <property type="project" value="InterPro"/>
</dbReference>
<dbReference type="InterPro" id="IPR011043">
    <property type="entry name" value="Gal_Oxase/kelch_b-propeller"/>
</dbReference>